<dbReference type="Proteomes" id="UP000009173">
    <property type="component" value="Chromosome"/>
</dbReference>
<accession>A0A0H3A8G5</accession>
<dbReference type="NCBIfam" id="NF045666">
    <property type="entry name" value="DVU1553_fam_AMP"/>
    <property type="match status" value="1"/>
</dbReference>
<dbReference type="InterPro" id="IPR042099">
    <property type="entry name" value="ANL_N_sf"/>
</dbReference>
<dbReference type="PANTHER" id="PTHR43845">
    <property type="entry name" value="BLR5969 PROTEIN"/>
    <property type="match status" value="1"/>
</dbReference>
<dbReference type="InterPro" id="IPR000873">
    <property type="entry name" value="AMP-dep_synth/lig_dom"/>
</dbReference>
<feature type="domain" description="AMP-dependent synthetase/ligase" evidence="1">
    <location>
        <begin position="99"/>
        <end position="290"/>
    </location>
</feature>
<dbReference type="SUPFAM" id="SSF56801">
    <property type="entry name" value="Acetyl-CoA synthetase-like"/>
    <property type="match status" value="1"/>
</dbReference>
<evidence type="ECO:0000259" key="1">
    <source>
        <dbReference type="Pfam" id="PF00501"/>
    </source>
</evidence>
<reference evidence="3" key="1">
    <citation type="journal article" date="2009" name="Environ. Microbiol.">
        <title>Contribution of mobile genetic elements to Desulfovibrio vulgaris genome plasticity.</title>
        <authorList>
            <person name="Walker C.B."/>
            <person name="Stolyar S."/>
            <person name="Chivian D."/>
            <person name="Pinel N."/>
            <person name="Gabster J.A."/>
            <person name="Dehal P.S."/>
            <person name="He Z."/>
            <person name="Yang Z.K."/>
            <person name="Yen H.C."/>
            <person name="Zhou J."/>
            <person name="Wall J.D."/>
            <person name="Hazen T.C."/>
            <person name="Arkin A.P."/>
            <person name="Stahl D.A."/>
        </authorList>
    </citation>
    <scope>NUCLEOTIDE SEQUENCE [LARGE SCALE GENOMIC DNA]</scope>
    <source>
        <strain evidence="3">DP4</strain>
    </source>
</reference>
<sequence>MSRFAPLDAILAERMKCDSPPDTAALERWQMERLRATLEHARHSPYHAERLAGIAASSLYSRHDLARLPLMEADILREAPLKLLCVSQDDVARAVTFDTSGSTGPPKRVFCTAEDIENTITFFSHGLLSFMQRGEALLALLPAERPASVGRLLGEAAGRVGVRPLSASPEHGWDSIADMAHREGVRAVVGSPLHVREFALAWHRAGFPSGAISTVLLCWDAAPRALRALLAETLGCEVRHHWGMTETGMGGALSCGEAGMHLRENDLLVEVTDPVSGVPLPDGTWGELVVTTLDRRAMPLIRYRTGDRGRILPGTCPCGSPQRRIDLVPGRLADERLLPDGTPLRLIDIDECLLGLPDVVEYRACLHEDAPAVLAVDVLLRGDIPRLGPTMTAREESVAILTRLLSTASPIARAMRLGTLELRVAARDHLPPETLFAKRRIATRCQASS</sequence>
<dbReference type="PANTHER" id="PTHR43845:SF1">
    <property type="entry name" value="BLR5969 PROTEIN"/>
    <property type="match status" value="1"/>
</dbReference>
<dbReference type="Pfam" id="PF00501">
    <property type="entry name" value="AMP-binding"/>
    <property type="match status" value="1"/>
</dbReference>
<evidence type="ECO:0000313" key="2">
    <source>
        <dbReference type="EMBL" id="ABM28597.1"/>
    </source>
</evidence>
<dbReference type="KEGG" id="dvl:Dvul_1580"/>
<dbReference type="HOGENOM" id="CLU_035301_0_0_7"/>
<dbReference type="AlphaFoldDB" id="A0A0H3A8G5"/>
<dbReference type="RefSeq" id="WP_011792358.1">
    <property type="nucleotide sequence ID" value="NC_008751.1"/>
</dbReference>
<proteinExistence type="predicted"/>
<dbReference type="Gene3D" id="3.40.50.12780">
    <property type="entry name" value="N-terminal domain of ligase-like"/>
    <property type="match status" value="1"/>
</dbReference>
<dbReference type="EMBL" id="CP000527">
    <property type="protein sequence ID" value="ABM28597.1"/>
    <property type="molecule type" value="Genomic_DNA"/>
</dbReference>
<name>A0A0H3A8G5_NITV4</name>
<gene>
    <name evidence="2" type="ordered locus">Dvul_1580</name>
</gene>
<evidence type="ECO:0000313" key="3">
    <source>
        <dbReference type="Proteomes" id="UP000009173"/>
    </source>
</evidence>
<organism evidence="2 3">
    <name type="scientific">Nitratidesulfovibrio vulgaris (strain DP4)</name>
    <name type="common">Desulfovibrio vulgaris</name>
    <dbReference type="NCBI Taxonomy" id="391774"/>
    <lineage>
        <taxon>Bacteria</taxon>
        <taxon>Pseudomonadati</taxon>
        <taxon>Thermodesulfobacteriota</taxon>
        <taxon>Desulfovibrionia</taxon>
        <taxon>Desulfovibrionales</taxon>
        <taxon>Desulfovibrionaceae</taxon>
        <taxon>Nitratidesulfovibrio</taxon>
    </lineage>
</organism>
<protein>
    <submittedName>
        <fullName evidence="2">AMP-binding protein</fullName>
    </submittedName>
</protein>